<organism evidence="2 3">
    <name type="scientific">Streptomyces chiangmaiensis</name>
    <dbReference type="NCBI Taxonomy" id="766497"/>
    <lineage>
        <taxon>Bacteria</taxon>
        <taxon>Bacillati</taxon>
        <taxon>Actinomycetota</taxon>
        <taxon>Actinomycetes</taxon>
        <taxon>Kitasatosporales</taxon>
        <taxon>Streptomycetaceae</taxon>
        <taxon>Streptomyces</taxon>
    </lineage>
</organism>
<feature type="non-terminal residue" evidence="2">
    <location>
        <position position="1"/>
    </location>
</feature>
<dbReference type="InterPro" id="IPR010982">
    <property type="entry name" value="Lambda_DNA-bd_dom_sf"/>
</dbReference>
<dbReference type="RefSeq" id="WP_329512861.1">
    <property type="nucleotide sequence ID" value="NZ_JAYWVC010000409.1"/>
</dbReference>
<dbReference type="SMART" id="SM00530">
    <property type="entry name" value="HTH_XRE"/>
    <property type="match status" value="1"/>
</dbReference>
<dbReference type="Pfam" id="PF13560">
    <property type="entry name" value="HTH_31"/>
    <property type="match status" value="1"/>
</dbReference>
<protein>
    <submittedName>
        <fullName evidence="2">Helix-turn-helix transcriptional regulator</fullName>
    </submittedName>
</protein>
<dbReference type="Proteomes" id="UP001333996">
    <property type="component" value="Unassembled WGS sequence"/>
</dbReference>
<dbReference type="CDD" id="cd00093">
    <property type="entry name" value="HTH_XRE"/>
    <property type="match status" value="1"/>
</dbReference>
<dbReference type="EMBL" id="JAYWVC010000409">
    <property type="protein sequence ID" value="MED7828522.1"/>
    <property type="molecule type" value="Genomic_DNA"/>
</dbReference>
<accession>A0ABU7FWR7</accession>
<proteinExistence type="predicted"/>
<sequence length="421" mass="44587">FLPLTCKQCGKPRHLQATDRPCDYCSTPCHQAAHRQRQAVATPPGTEELDQAIRFRLQEITRVARAILLAVGQPDTLAEEFLATMVHLQATSERLTPDMVARTRLRGASWEQIAAPLGMSKEAARKKWSSPGLAPAHQLPNRPAIPPGNNATVCHSPDGTDAGCASLAPRGVTSAAFGTLTKTVVGQDLATVLNSLQRASGLSLRPLASRCDLSPGFLFRLLTGERFPAWKNVAAIARACGADSDVLRRVWEASAARRDSPLRPASLTTALRFLHQRVGSPTPWAIATTSGNTLDQDHVAGLLAGTATAPWENVERLIQVLDGEPPFFFPLWQAQASGHAAPPPLPATPAREHSSAPGHCIEEFLTAFSSAHGPSTIARPLVQLQTGGDDGAGARYVATGPAVPDRADGVGHRAAPALGAL</sequence>
<gene>
    <name evidence="2" type="ORF">VXC91_43420</name>
</gene>
<dbReference type="InterPro" id="IPR001387">
    <property type="entry name" value="Cro/C1-type_HTH"/>
</dbReference>
<evidence type="ECO:0000313" key="2">
    <source>
        <dbReference type="EMBL" id="MED7828522.1"/>
    </source>
</evidence>
<reference evidence="2" key="1">
    <citation type="submission" date="2024-01" db="EMBL/GenBank/DDBJ databases">
        <title>First draft genome sequence data of TA4-1, the type strain of Gram-positive actinobacterium Streptomyces chiangmaiensis.</title>
        <authorList>
            <person name="Yasawong M."/>
            <person name="Nantapong N."/>
        </authorList>
    </citation>
    <scope>NUCLEOTIDE SEQUENCE</scope>
    <source>
        <strain evidence="2">TA4-1</strain>
    </source>
</reference>
<dbReference type="Gene3D" id="1.10.260.40">
    <property type="entry name" value="lambda repressor-like DNA-binding domains"/>
    <property type="match status" value="1"/>
</dbReference>
<feature type="domain" description="HTH cro/C1-type" evidence="1">
    <location>
        <begin position="192"/>
        <end position="247"/>
    </location>
</feature>
<evidence type="ECO:0000259" key="1">
    <source>
        <dbReference type="SMART" id="SM00530"/>
    </source>
</evidence>
<keyword evidence="3" id="KW-1185">Reference proteome</keyword>
<dbReference type="SUPFAM" id="SSF47413">
    <property type="entry name" value="lambda repressor-like DNA-binding domains"/>
    <property type="match status" value="1"/>
</dbReference>
<evidence type="ECO:0000313" key="3">
    <source>
        <dbReference type="Proteomes" id="UP001333996"/>
    </source>
</evidence>
<comment type="caution">
    <text evidence="2">The sequence shown here is derived from an EMBL/GenBank/DDBJ whole genome shotgun (WGS) entry which is preliminary data.</text>
</comment>
<name>A0ABU7FWR7_9ACTN</name>